<comment type="similarity">
    <text evidence="1">Belongs to the FAD-binding monooxygenase family.</text>
</comment>
<proteinExistence type="inferred from homology"/>
<dbReference type="Gene3D" id="3.50.50.60">
    <property type="entry name" value="FAD/NAD(P)-binding domain"/>
    <property type="match status" value="2"/>
</dbReference>
<dbReference type="SUPFAM" id="SSF51905">
    <property type="entry name" value="FAD/NAD(P)-binding domain"/>
    <property type="match status" value="1"/>
</dbReference>
<dbReference type="EMBL" id="CABFNO020001472">
    <property type="protein sequence ID" value="CAG9990388.1"/>
    <property type="molecule type" value="Genomic_DNA"/>
</dbReference>
<evidence type="ECO:0000256" key="4">
    <source>
        <dbReference type="ARBA" id="ARBA00023002"/>
    </source>
</evidence>
<evidence type="ECO:0000256" key="2">
    <source>
        <dbReference type="ARBA" id="ARBA00022630"/>
    </source>
</evidence>
<dbReference type="Proteomes" id="UP000754883">
    <property type="component" value="Unassembled WGS sequence"/>
</dbReference>
<dbReference type="InterPro" id="IPR051209">
    <property type="entry name" value="FAD-bind_Monooxygenase_sf"/>
</dbReference>
<dbReference type="PANTHER" id="PTHR42877:SF2">
    <property type="entry name" value="FAD_NAD(P)-BINDING DOMAIN-CONTAINING PROTEIN"/>
    <property type="match status" value="1"/>
</dbReference>
<evidence type="ECO:0000313" key="7">
    <source>
        <dbReference type="Proteomes" id="UP000754883"/>
    </source>
</evidence>
<evidence type="ECO:0000313" key="6">
    <source>
        <dbReference type="EMBL" id="CAG9990388.1"/>
    </source>
</evidence>
<protein>
    <submittedName>
        <fullName evidence="6">Uncharacterized protein</fullName>
    </submittedName>
</protein>
<keyword evidence="3" id="KW-0274">FAD</keyword>
<evidence type="ECO:0000256" key="5">
    <source>
        <dbReference type="SAM" id="MobiDB-lite"/>
    </source>
</evidence>
<accession>A0A9N9UK62</accession>
<dbReference type="OrthoDB" id="74360at2759"/>
<keyword evidence="4" id="KW-0560">Oxidoreductase</keyword>
<keyword evidence="7" id="KW-1185">Reference proteome</keyword>
<comment type="caution">
    <text evidence="6">The sequence shown here is derived from an EMBL/GenBank/DDBJ whole genome shotgun (WGS) entry which is preliminary data.</text>
</comment>
<dbReference type="GO" id="GO:0004499">
    <property type="term" value="F:N,N-dimethylaniline monooxygenase activity"/>
    <property type="evidence" value="ECO:0007669"/>
    <property type="project" value="InterPro"/>
</dbReference>
<dbReference type="InterPro" id="IPR020946">
    <property type="entry name" value="Flavin_mOase-like"/>
</dbReference>
<dbReference type="GO" id="GO:0050661">
    <property type="term" value="F:NADP binding"/>
    <property type="evidence" value="ECO:0007669"/>
    <property type="project" value="InterPro"/>
</dbReference>
<feature type="region of interest" description="Disordered" evidence="5">
    <location>
        <begin position="1"/>
        <end position="36"/>
    </location>
</feature>
<evidence type="ECO:0000256" key="3">
    <source>
        <dbReference type="ARBA" id="ARBA00022827"/>
    </source>
</evidence>
<gene>
    <name evidence="6" type="ORF">CBYS24578_00017314</name>
</gene>
<reference evidence="7" key="1">
    <citation type="submission" date="2019-06" db="EMBL/GenBank/DDBJ databases">
        <authorList>
            <person name="Broberg M."/>
        </authorList>
    </citation>
    <scope>NUCLEOTIDE SEQUENCE [LARGE SCALE GENOMIC DNA]</scope>
</reference>
<dbReference type="Pfam" id="PF00743">
    <property type="entry name" value="FMO-like"/>
    <property type="match status" value="1"/>
</dbReference>
<organism evidence="6 7">
    <name type="scientific">Clonostachys byssicola</name>
    <dbReference type="NCBI Taxonomy" id="160290"/>
    <lineage>
        <taxon>Eukaryota</taxon>
        <taxon>Fungi</taxon>
        <taxon>Dikarya</taxon>
        <taxon>Ascomycota</taxon>
        <taxon>Pezizomycotina</taxon>
        <taxon>Sordariomycetes</taxon>
        <taxon>Hypocreomycetidae</taxon>
        <taxon>Hypocreales</taxon>
        <taxon>Bionectriaceae</taxon>
        <taxon>Clonostachys</taxon>
    </lineage>
</organism>
<evidence type="ECO:0000256" key="1">
    <source>
        <dbReference type="ARBA" id="ARBA00010139"/>
    </source>
</evidence>
<dbReference type="PANTHER" id="PTHR42877">
    <property type="entry name" value="L-ORNITHINE N(5)-MONOOXYGENASE-RELATED"/>
    <property type="match status" value="1"/>
</dbReference>
<keyword evidence="2" id="KW-0285">Flavoprotein</keyword>
<name>A0A9N9UK62_9HYPO</name>
<dbReference type="InterPro" id="IPR036188">
    <property type="entry name" value="FAD/NAD-bd_sf"/>
</dbReference>
<sequence>MSPPATTKNLDSTAPTPIEWVRNQGSTSNGEPLPKPANWIPVHEEPLFTPRKLRVITIGAGFSGLMVAQKFRYELKMEDYVDHVIYEKNPEVGGTWYENQYPGVACDVPAHIYTFTWGPNPKWTRFYANGPEIRKHIQDVTREYNLDRDVKFNARVVHAEWVEDEGKWTVKVEIDGKLIEDKADVVINASGVLKSSNWKWPNVKGLDKFKGHRVHSAAWDHDYDFTDKRVALIGNGSSATQILPSIQPIVKQLTTFIRSPTWISPNFAAQFASADGKNFTYSEEQLKEFEDPEKLLAYRKKIEHDFNKLYKGLLYGTPEQEYFKGASLKLMNERLQGKKEFTEKLIPTWAFGCRRLSPGDGYLEALLEPNVKTIFNSVSEFTEDAVIDADGNRHEVDAIICATGFDVSFAKQWPVIGRGGKSLKEEWKENPESYMSVTARHFPNFFFILGPNSPVGNGSLIPQMEWAGLYAAKWVEKMAKEHIHSIDPKQEAIEDFNVYTQEYLKRTVYTSHCRSWYKNNKVHGPVTTMWAGSPLHFKELLSVQRAEDYDIKYLSPNRYFFFGNGITWKDANEEDLSYYLRKDGFHRENSKDA</sequence>
<dbReference type="AlphaFoldDB" id="A0A9N9UK62"/>
<reference evidence="6 7" key="2">
    <citation type="submission" date="2021-10" db="EMBL/GenBank/DDBJ databases">
        <authorList>
            <person name="Piombo E."/>
        </authorList>
    </citation>
    <scope>NUCLEOTIDE SEQUENCE [LARGE SCALE GENOMIC DNA]</scope>
</reference>
<dbReference type="GO" id="GO:0050660">
    <property type="term" value="F:flavin adenine dinucleotide binding"/>
    <property type="evidence" value="ECO:0007669"/>
    <property type="project" value="InterPro"/>
</dbReference>
<feature type="compositionally biased region" description="Polar residues" evidence="5">
    <location>
        <begin position="1"/>
        <end position="15"/>
    </location>
</feature>